<gene>
    <name evidence="1" type="ORF">EAG_00014</name>
</gene>
<dbReference type="PANTHER" id="PTHR22955:SF77">
    <property type="entry name" value="ASPARTIC PUTATIVE DOMAIN-CONTAINING PROTEIN-RELATED"/>
    <property type="match status" value="1"/>
</dbReference>
<dbReference type="Proteomes" id="UP000000311">
    <property type="component" value="Unassembled WGS sequence"/>
</dbReference>
<dbReference type="InParanoid" id="E2AU39"/>
<dbReference type="OMA" id="LEDSAMW"/>
<protein>
    <submittedName>
        <fullName evidence="1">Uncharacterized protein</fullName>
    </submittedName>
</protein>
<feature type="non-terminal residue" evidence="1">
    <location>
        <position position="1"/>
    </location>
</feature>
<accession>E2AU39</accession>
<dbReference type="AlphaFoldDB" id="E2AU39"/>
<dbReference type="EMBL" id="GL442787">
    <property type="protein sequence ID" value="EFN63050.1"/>
    <property type="molecule type" value="Genomic_DNA"/>
</dbReference>
<keyword evidence="2" id="KW-1185">Reference proteome</keyword>
<organism evidence="2">
    <name type="scientific">Camponotus floridanus</name>
    <name type="common">Florida carpenter ant</name>
    <dbReference type="NCBI Taxonomy" id="104421"/>
    <lineage>
        <taxon>Eukaryota</taxon>
        <taxon>Metazoa</taxon>
        <taxon>Ecdysozoa</taxon>
        <taxon>Arthropoda</taxon>
        <taxon>Hexapoda</taxon>
        <taxon>Insecta</taxon>
        <taxon>Pterygota</taxon>
        <taxon>Neoptera</taxon>
        <taxon>Endopterygota</taxon>
        <taxon>Hymenoptera</taxon>
        <taxon>Apocrita</taxon>
        <taxon>Aculeata</taxon>
        <taxon>Formicoidea</taxon>
        <taxon>Formicidae</taxon>
        <taxon>Formicinae</taxon>
        <taxon>Camponotus</taxon>
    </lineage>
</organism>
<evidence type="ECO:0000313" key="1">
    <source>
        <dbReference type="EMBL" id="EFN63050.1"/>
    </source>
</evidence>
<reference evidence="1 2" key="1">
    <citation type="journal article" date="2010" name="Science">
        <title>Genomic comparison of the ants Camponotus floridanus and Harpegnathos saltator.</title>
        <authorList>
            <person name="Bonasio R."/>
            <person name="Zhang G."/>
            <person name="Ye C."/>
            <person name="Mutti N.S."/>
            <person name="Fang X."/>
            <person name="Qin N."/>
            <person name="Donahue G."/>
            <person name="Yang P."/>
            <person name="Li Q."/>
            <person name="Li C."/>
            <person name="Zhang P."/>
            <person name="Huang Z."/>
            <person name="Berger S.L."/>
            <person name="Reinberg D."/>
            <person name="Wang J."/>
            <person name="Liebig J."/>
        </authorList>
    </citation>
    <scope>NUCLEOTIDE SEQUENCE [LARGE SCALE GENOMIC DNA]</scope>
    <source>
        <strain evidence="2">C129</strain>
    </source>
</reference>
<evidence type="ECO:0000313" key="2">
    <source>
        <dbReference type="Proteomes" id="UP000000311"/>
    </source>
</evidence>
<name>E2AU39_CAMFO</name>
<sequence length="56" mass="6416">WAIFVANRVGEIQRLTNLNSWRHVSSADNPADILSRGLHPRELEDSAMWWNGPAFL</sequence>
<dbReference type="PANTHER" id="PTHR22955">
    <property type="entry name" value="RETROTRANSPOSON"/>
    <property type="match status" value="1"/>
</dbReference>
<dbReference type="OrthoDB" id="7550652at2759"/>
<feature type="non-terminal residue" evidence="1">
    <location>
        <position position="56"/>
    </location>
</feature>
<proteinExistence type="predicted"/>